<evidence type="ECO:0000313" key="1">
    <source>
        <dbReference type="EMBL" id="WQF88581.1"/>
    </source>
</evidence>
<dbReference type="AlphaFoldDB" id="A0AAX4IZR1"/>
<dbReference type="Proteomes" id="UP001322277">
    <property type="component" value="Chromosome 9"/>
</dbReference>
<dbReference type="KEGG" id="cdet:87950095"/>
<reference evidence="2" key="1">
    <citation type="journal article" date="2023" name="bioRxiv">
        <title>Complete genome of the Medicago anthracnose fungus, Colletotrichum destructivum, reveals a mini-chromosome-like region within a core chromosome.</title>
        <authorList>
            <person name="Lapalu N."/>
            <person name="Simon A."/>
            <person name="Lu A."/>
            <person name="Plaumann P.-L."/>
            <person name="Amselem J."/>
            <person name="Pigne S."/>
            <person name="Auger A."/>
            <person name="Koch C."/>
            <person name="Dallery J.-F."/>
            <person name="O'Connell R.J."/>
        </authorList>
    </citation>
    <scope>NUCLEOTIDE SEQUENCE [LARGE SCALE GENOMIC DNA]</scope>
    <source>
        <strain evidence="2">CBS 520.97</strain>
    </source>
</reference>
<gene>
    <name evidence="1" type="ORF">CDEST_13595</name>
</gene>
<organism evidence="1 2">
    <name type="scientific">Colletotrichum destructivum</name>
    <dbReference type="NCBI Taxonomy" id="34406"/>
    <lineage>
        <taxon>Eukaryota</taxon>
        <taxon>Fungi</taxon>
        <taxon>Dikarya</taxon>
        <taxon>Ascomycota</taxon>
        <taxon>Pezizomycotina</taxon>
        <taxon>Sordariomycetes</taxon>
        <taxon>Hypocreomycetidae</taxon>
        <taxon>Glomerellales</taxon>
        <taxon>Glomerellaceae</taxon>
        <taxon>Colletotrichum</taxon>
        <taxon>Colletotrichum destructivum species complex</taxon>
    </lineage>
</organism>
<accession>A0AAX4IZR1</accession>
<dbReference type="RefSeq" id="XP_062785802.1">
    <property type="nucleotide sequence ID" value="XM_062929751.1"/>
</dbReference>
<dbReference type="EMBL" id="CP137313">
    <property type="protein sequence ID" value="WQF88581.1"/>
    <property type="molecule type" value="Genomic_DNA"/>
</dbReference>
<name>A0AAX4IZR1_9PEZI</name>
<proteinExistence type="predicted"/>
<evidence type="ECO:0000313" key="2">
    <source>
        <dbReference type="Proteomes" id="UP001322277"/>
    </source>
</evidence>
<dbReference type="GeneID" id="87950095"/>
<sequence length="119" mass="13042">MTSLVGLIQTEQRIRGVRRGGGGGSSSDGTGFESYILFVLFPYCVPPVDASTVWMRVDKVRGRRSEGREKTNGMRTDGRRAVSASYLSNNGSLHVIIVPQPEDTLPLPPPLLSLFWFSS</sequence>
<keyword evidence="2" id="KW-1185">Reference proteome</keyword>
<protein>
    <submittedName>
        <fullName evidence="1">Uncharacterized protein</fullName>
    </submittedName>
</protein>